<name>A0A811LS39_9BILA</name>
<feature type="region of interest" description="Disordered" evidence="1">
    <location>
        <begin position="258"/>
        <end position="287"/>
    </location>
</feature>
<protein>
    <submittedName>
        <fullName evidence="2">Uncharacterized protein</fullName>
    </submittedName>
</protein>
<reference evidence="2" key="1">
    <citation type="submission" date="2020-09" db="EMBL/GenBank/DDBJ databases">
        <authorList>
            <person name="Kikuchi T."/>
        </authorList>
    </citation>
    <scope>NUCLEOTIDE SEQUENCE</scope>
    <source>
        <strain evidence="2">SH1</strain>
    </source>
</reference>
<organism evidence="2 3">
    <name type="scientific">Bursaphelenchus okinawaensis</name>
    <dbReference type="NCBI Taxonomy" id="465554"/>
    <lineage>
        <taxon>Eukaryota</taxon>
        <taxon>Metazoa</taxon>
        <taxon>Ecdysozoa</taxon>
        <taxon>Nematoda</taxon>
        <taxon>Chromadorea</taxon>
        <taxon>Rhabditida</taxon>
        <taxon>Tylenchina</taxon>
        <taxon>Tylenchomorpha</taxon>
        <taxon>Aphelenchoidea</taxon>
        <taxon>Aphelenchoididae</taxon>
        <taxon>Bursaphelenchus</taxon>
    </lineage>
</organism>
<evidence type="ECO:0000256" key="1">
    <source>
        <dbReference type="SAM" id="MobiDB-lite"/>
    </source>
</evidence>
<dbReference type="AlphaFoldDB" id="A0A811LS39"/>
<accession>A0A811LS39</accession>
<dbReference type="EMBL" id="CAJFDH010000006">
    <property type="protein sequence ID" value="CAD5229644.1"/>
    <property type="molecule type" value="Genomic_DNA"/>
</dbReference>
<dbReference type="Proteomes" id="UP000783686">
    <property type="component" value="Unassembled WGS sequence"/>
</dbReference>
<dbReference type="EMBL" id="CAJFCW020000006">
    <property type="protein sequence ID" value="CAG9127143.1"/>
    <property type="molecule type" value="Genomic_DNA"/>
</dbReference>
<evidence type="ECO:0000313" key="2">
    <source>
        <dbReference type="EMBL" id="CAD5229644.1"/>
    </source>
</evidence>
<sequence length="323" mass="36577">MPRHDNFNTPSNHILKRMENMVIGVGSKRPKSIAHTTIRGAFGIIVDVRQENEVPIFMTISKEYKDTEIEERFNKRHFAIGRCVEFVIKETRKGPRIDRELIDVRLLRRDILPHEFRCENGLLIMKMYCIRGDVVPLGRSPVFASYIDDDLALRVGIPHENSAEFENMKESDDFIFEAIYCPNYMADQYFVVVSWCDAYKINPPWQIFSFAEEAEKFSKYVLPNGERSSTFNNFDTTSNMDANSIKYIPSLQLSTSSTVQSDTLSDGARSGTDSSRSTLEVPPSPSLSTDKITAANISDMLGVTIDSEVGAFFEGSEIISGYN</sequence>
<dbReference type="Proteomes" id="UP000614601">
    <property type="component" value="Unassembled WGS sequence"/>
</dbReference>
<proteinExistence type="predicted"/>
<comment type="caution">
    <text evidence="2">The sequence shown here is derived from an EMBL/GenBank/DDBJ whole genome shotgun (WGS) entry which is preliminary data.</text>
</comment>
<evidence type="ECO:0000313" key="3">
    <source>
        <dbReference type="Proteomes" id="UP000614601"/>
    </source>
</evidence>
<keyword evidence="3" id="KW-1185">Reference proteome</keyword>
<dbReference type="OrthoDB" id="10647827at2759"/>
<gene>
    <name evidence="2" type="ORF">BOKJ2_LOCUS13703</name>
</gene>